<feature type="transmembrane region" description="Helical" evidence="6">
    <location>
        <begin position="288"/>
        <end position="310"/>
    </location>
</feature>
<feature type="transmembrane region" description="Helical" evidence="6">
    <location>
        <begin position="356"/>
        <end position="373"/>
    </location>
</feature>
<accession>A0AAD1MED6</accession>
<feature type="transmembrane region" description="Helical" evidence="6">
    <location>
        <begin position="216"/>
        <end position="235"/>
    </location>
</feature>
<keyword evidence="4 6" id="KW-1133">Transmembrane helix</keyword>
<evidence type="ECO:0000256" key="3">
    <source>
        <dbReference type="ARBA" id="ARBA00022692"/>
    </source>
</evidence>
<dbReference type="KEGG" id="maic:MAIC_46440"/>
<dbReference type="Pfam" id="PF01943">
    <property type="entry name" value="Polysacc_synt"/>
    <property type="match status" value="1"/>
</dbReference>
<evidence type="ECO:0000256" key="2">
    <source>
        <dbReference type="ARBA" id="ARBA00022475"/>
    </source>
</evidence>
<dbReference type="GO" id="GO:0005886">
    <property type="term" value="C:plasma membrane"/>
    <property type="evidence" value="ECO:0007669"/>
    <property type="project" value="UniProtKB-SubCell"/>
</dbReference>
<dbReference type="AlphaFoldDB" id="A0AAD1MED6"/>
<keyword evidence="3 6" id="KW-0812">Transmembrane</keyword>
<dbReference type="PANTHER" id="PTHR30250:SF11">
    <property type="entry name" value="O-ANTIGEN TRANSPORTER-RELATED"/>
    <property type="match status" value="1"/>
</dbReference>
<organism evidence="7 8">
    <name type="scientific">Mycolicibacterium aichiense</name>
    <dbReference type="NCBI Taxonomy" id="1799"/>
    <lineage>
        <taxon>Bacteria</taxon>
        <taxon>Bacillati</taxon>
        <taxon>Actinomycetota</taxon>
        <taxon>Actinomycetes</taxon>
        <taxon>Mycobacteriales</taxon>
        <taxon>Mycobacteriaceae</taxon>
        <taxon>Mycolicibacterium</taxon>
    </lineage>
</organism>
<sequence>MSVVARGVAISAAGYALPPAAVLITQIMIAQGLGVEGRGEVAAAMAPLTFALALLTIGLPESLTFYVARGAGHLARILGISLGALGISGLTGSFVLVILARPLSGGDPSLAGLIATVSAALVPGLFMMAFRGVALGACSWWLVAAERTVCAFIPLVAVAVLLFAGSLTAYTATLALAFGTFVGAGVYLLSPGWWAVVRAPAKQPDSPEQLPKLHTYAWQSWMGVAGGLVIMRLDQVVMTPLAGVNELGIYVVAVNVTSVALLFNMAVKDVMFAVESGERDAERVGRAARLSTLVTAIVGAVLAAASPWAIPALFGPGFAPAAPLAAILILASVLGNPGSVAGAALSARGRPGLRSLALAIGMAIYLVPMFLLIKSLGALGAALAMLVVTTAPACLCIYWLHKYYGVPPAEFYRFRMADIRMLFNLASRLLTLRRA</sequence>
<dbReference type="EMBL" id="AP022561">
    <property type="protein sequence ID" value="BBX09841.1"/>
    <property type="molecule type" value="Genomic_DNA"/>
</dbReference>
<keyword evidence="8" id="KW-1185">Reference proteome</keyword>
<feature type="transmembrane region" description="Helical" evidence="6">
    <location>
        <begin position="247"/>
        <end position="267"/>
    </location>
</feature>
<proteinExistence type="predicted"/>
<evidence type="ECO:0000256" key="6">
    <source>
        <dbReference type="SAM" id="Phobius"/>
    </source>
</evidence>
<gene>
    <name evidence="7" type="ORF">MAIC_46440</name>
</gene>
<evidence type="ECO:0008006" key="9">
    <source>
        <dbReference type="Google" id="ProtNLM"/>
    </source>
</evidence>
<feature type="transmembrane region" description="Helical" evidence="6">
    <location>
        <begin position="41"/>
        <end position="65"/>
    </location>
</feature>
<keyword evidence="2" id="KW-1003">Cell membrane</keyword>
<keyword evidence="5 6" id="KW-0472">Membrane</keyword>
<reference evidence="7 8" key="1">
    <citation type="journal article" date="2019" name="Emerg. Microbes Infect.">
        <title>Comprehensive subspecies identification of 175 nontuberculous mycobacteria species based on 7547 genomic profiles.</title>
        <authorList>
            <person name="Matsumoto Y."/>
            <person name="Kinjo T."/>
            <person name="Motooka D."/>
            <person name="Nabeya D."/>
            <person name="Jung N."/>
            <person name="Uechi K."/>
            <person name="Horii T."/>
            <person name="Iida T."/>
            <person name="Fujita J."/>
            <person name="Nakamura S."/>
        </authorList>
    </citation>
    <scope>NUCLEOTIDE SEQUENCE [LARGE SCALE GENOMIC DNA]</scope>
    <source>
        <strain evidence="7 8">JCM 6376</strain>
    </source>
</reference>
<feature type="transmembrane region" description="Helical" evidence="6">
    <location>
        <begin position="120"/>
        <end position="142"/>
    </location>
</feature>
<dbReference type="PANTHER" id="PTHR30250">
    <property type="entry name" value="PST FAMILY PREDICTED COLANIC ACID TRANSPORTER"/>
    <property type="match status" value="1"/>
</dbReference>
<dbReference type="Proteomes" id="UP000467327">
    <property type="component" value="Chromosome"/>
</dbReference>
<evidence type="ECO:0000313" key="7">
    <source>
        <dbReference type="EMBL" id="BBX09841.1"/>
    </source>
</evidence>
<dbReference type="RefSeq" id="WP_115318748.1">
    <property type="nucleotide sequence ID" value="NZ_AP022561.1"/>
</dbReference>
<feature type="transmembrane region" description="Helical" evidence="6">
    <location>
        <begin position="149"/>
        <end position="170"/>
    </location>
</feature>
<evidence type="ECO:0000256" key="5">
    <source>
        <dbReference type="ARBA" id="ARBA00023136"/>
    </source>
</evidence>
<name>A0AAD1MED6_9MYCO</name>
<feature type="transmembrane region" description="Helical" evidence="6">
    <location>
        <begin position="77"/>
        <end position="100"/>
    </location>
</feature>
<protein>
    <recommendedName>
        <fullName evidence="9">Membrane protein involved in the export of O-antigen and teichoic acid</fullName>
    </recommendedName>
</protein>
<feature type="transmembrane region" description="Helical" evidence="6">
    <location>
        <begin position="379"/>
        <end position="400"/>
    </location>
</feature>
<dbReference type="InterPro" id="IPR002797">
    <property type="entry name" value="Polysacc_synth"/>
</dbReference>
<evidence type="ECO:0000313" key="8">
    <source>
        <dbReference type="Proteomes" id="UP000467327"/>
    </source>
</evidence>
<evidence type="ECO:0000256" key="4">
    <source>
        <dbReference type="ARBA" id="ARBA00022989"/>
    </source>
</evidence>
<evidence type="ECO:0000256" key="1">
    <source>
        <dbReference type="ARBA" id="ARBA00004651"/>
    </source>
</evidence>
<feature type="transmembrane region" description="Helical" evidence="6">
    <location>
        <begin position="7"/>
        <end position="29"/>
    </location>
</feature>
<feature type="transmembrane region" description="Helical" evidence="6">
    <location>
        <begin position="176"/>
        <end position="196"/>
    </location>
</feature>
<feature type="transmembrane region" description="Helical" evidence="6">
    <location>
        <begin position="322"/>
        <end position="344"/>
    </location>
</feature>
<comment type="subcellular location">
    <subcellularLocation>
        <location evidence="1">Cell membrane</location>
        <topology evidence="1">Multi-pass membrane protein</topology>
    </subcellularLocation>
</comment>
<dbReference type="InterPro" id="IPR050833">
    <property type="entry name" value="Poly_Biosynth_Transport"/>
</dbReference>